<dbReference type="Pfam" id="PF01569">
    <property type="entry name" value="PAP2"/>
    <property type="match status" value="1"/>
</dbReference>
<dbReference type="InterPro" id="IPR036938">
    <property type="entry name" value="PAP2/HPO_sf"/>
</dbReference>
<dbReference type="RefSeq" id="WP_316412878.1">
    <property type="nucleotide sequence ID" value="NZ_AP027080.1"/>
</dbReference>
<dbReference type="SMART" id="SM00014">
    <property type="entry name" value="acidPPc"/>
    <property type="match status" value="1"/>
</dbReference>
<dbReference type="Gene3D" id="1.20.144.10">
    <property type="entry name" value="Phosphatidic acid phosphatase type 2/haloperoxidase"/>
    <property type="match status" value="1"/>
</dbReference>
<sequence>MQRSHLVPFLTLALACAALAPLPAATPDWVSVVGLYPQPGTPDALQDLGVTMWLQHSRTQADVSRALADAHPGIGCFASLLDETFDISAHPLTEALMAQARGELLPILESLKGTFDRPRPYQTFPAITPAVPLEATPSYPSSHAAVGVLYARILAQFVPAHGPALLERGRQLGDDRVMAGVHWPSDVEAGQRLGRAFANWWISQPANRQLIVEACGKEWRGGR</sequence>
<evidence type="ECO:0000313" key="3">
    <source>
        <dbReference type="EMBL" id="BDU74202.1"/>
    </source>
</evidence>
<proteinExistence type="predicted"/>
<dbReference type="GO" id="GO:0003993">
    <property type="term" value="F:acid phosphatase activity"/>
    <property type="evidence" value="ECO:0007669"/>
    <property type="project" value="InterPro"/>
</dbReference>
<keyword evidence="4" id="KW-1185">Reference proteome</keyword>
<dbReference type="InterPro" id="IPR001011">
    <property type="entry name" value="Acid_Pase_classA_bac"/>
</dbReference>
<dbReference type="AlphaFoldDB" id="A0AA48GML7"/>
<protein>
    <submittedName>
        <fullName evidence="3">Acid phosphatase</fullName>
    </submittedName>
</protein>
<evidence type="ECO:0000256" key="1">
    <source>
        <dbReference type="SAM" id="SignalP"/>
    </source>
</evidence>
<reference evidence="4" key="1">
    <citation type="journal article" date="2023" name="Int. J. Syst. Evol. Microbiol.">
        <title>Mesoterricola silvestris gen. nov., sp. nov., Mesoterricola sediminis sp. nov., Geothrix oryzae sp. nov., Geothrix edaphica sp. nov., Geothrix rubra sp. nov., and Geothrix limicola sp. nov., six novel members of Acidobacteriota isolated from soils.</title>
        <authorList>
            <person name="Itoh H."/>
            <person name="Sugisawa Y."/>
            <person name="Mise K."/>
            <person name="Xu Z."/>
            <person name="Kuniyasu M."/>
            <person name="Ushijima N."/>
            <person name="Kawano K."/>
            <person name="Kobayashi E."/>
            <person name="Shiratori Y."/>
            <person name="Masuda Y."/>
            <person name="Senoo K."/>
        </authorList>
    </citation>
    <scope>NUCLEOTIDE SEQUENCE [LARGE SCALE GENOMIC DNA]</scope>
    <source>
        <strain evidence="4">W79</strain>
    </source>
</reference>
<feature type="signal peptide" evidence="1">
    <location>
        <begin position="1"/>
        <end position="20"/>
    </location>
</feature>
<feature type="domain" description="Phosphatidic acid phosphatase type 2/haloperoxidase" evidence="2">
    <location>
        <begin position="95"/>
        <end position="202"/>
    </location>
</feature>
<organism evidence="3 4">
    <name type="scientific">Mesoterricola silvestris</name>
    <dbReference type="NCBI Taxonomy" id="2927979"/>
    <lineage>
        <taxon>Bacteria</taxon>
        <taxon>Pseudomonadati</taxon>
        <taxon>Acidobacteriota</taxon>
        <taxon>Holophagae</taxon>
        <taxon>Holophagales</taxon>
        <taxon>Holophagaceae</taxon>
        <taxon>Mesoterricola</taxon>
    </lineage>
</organism>
<evidence type="ECO:0000259" key="2">
    <source>
        <dbReference type="SMART" id="SM00014"/>
    </source>
</evidence>
<dbReference type="SUPFAM" id="SSF48317">
    <property type="entry name" value="Acid phosphatase/Vanadium-dependent haloperoxidase"/>
    <property type="match status" value="1"/>
</dbReference>
<dbReference type="InterPro" id="IPR000326">
    <property type="entry name" value="PAP2/HPO"/>
</dbReference>
<accession>A0AA48GML7</accession>
<name>A0AA48GML7_9BACT</name>
<dbReference type="GO" id="GO:0030288">
    <property type="term" value="C:outer membrane-bounded periplasmic space"/>
    <property type="evidence" value="ECO:0007669"/>
    <property type="project" value="InterPro"/>
</dbReference>
<evidence type="ECO:0000313" key="4">
    <source>
        <dbReference type="Proteomes" id="UP001238179"/>
    </source>
</evidence>
<feature type="chain" id="PRO_5041420082" evidence="1">
    <location>
        <begin position="21"/>
        <end position="223"/>
    </location>
</feature>
<dbReference type="KEGG" id="msil:METEAL_33760"/>
<keyword evidence="1" id="KW-0732">Signal</keyword>
<dbReference type="PIRSF" id="PIRSF000897">
    <property type="entry name" value="Acid_Ptase_ClsA"/>
    <property type="match status" value="1"/>
</dbReference>
<gene>
    <name evidence="3" type="ORF">METEAL_33760</name>
</gene>
<dbReference type="EMBL" id="AP027080">
    <property type="protein sequence ID" value="BDU74202.1"/>
    <property type="molecule type" value="Genomic_DNA"/>
</dbReference>
<dbReference type="PROSITE" id="PS51257">
    <property type="entry name" value="PROKAR_LIPOPROTEIN"/>
    <property type="match status" value="1"/>
</dbReference>
<dbReference type="Proteomes" id="UP001238179">
    <property type="component" value="Chromosome"/>
</dbReference>